<dbReference type="InterPro" id="IPR012334">
    <property type="entry name" value="Pectin_lyas_fold"/>
</dbReference>
<name>A0A1H8MTL1_9SPHI</name>
<dbReference type="OrthoDB" id="253409at2"/>
<dbReference type="EMBL" id="FOCL01000006">
    <property type="protein sequence ID" value="SEO20553.1"/>
    <property type="molecule type" value="Genomic_DNA"/>
</dbReference>
<sequence>MNYQVFTVAQVRALTAADNYSVLSTSDYGGGQWIYDAADTSSSDNTGSILVTTDGKRYKRQYFITPEMFGAIGDGVADDTIALTAFFQAVNCKTGILTQSYFITAEIAAALSNCTIIGNNCSKITINNGYAILRLLDVSNVTITGISFVNNYNTIPVDPNAPEPVDNGSALVYSYFNNVKNLTVNGCSFTVPYARTSAISFYCNKDTVTDNYIDGLTITNCNYNNIRRIGTTIMNRTAAFDKCKNINISDNNVNHIGLLGLSDSIFLSLDGCGEYFKVNNNFIRDCYKIGIELVGGWNNGEVLNNNFSSSSSSFQYSPFSWQCNNSDYLNINNLVVSGNISVGYARNNFKNLYNCLFSNNQFIVSGDYAVSISASSGNKFDNDLYSSDSIYTTLISGTSTNNIVNNSKIINKATSGIFAIVRFSDTGTTNNVFNNCEIVKVYGAAEFDEVNTSGNVVLNKNVNNIFDSNYTLINFTADADITNTTVQQLNSSLFRINDSNNLLTQTRNIIFNNFKRAYVIRNTTGYPLGVKMAGQTAAAVIIPKNEIFYLYCDGAAFYKIAGSGIDGTWNIGTPPNITLATGSFAQQGKQIILAASVTTSAPSANITLPFIPEYGFVYFDGVNKVTCTGGSASALITMPAAGTFTFQLFYKIA</sequence>
<dbReference type="RefSeq" id="WP_091212808.1">
    <property type="nucleotide sequence ID" value="NZ_FOCL01000006.1"/>
</dbReference>
<organism evidence="1 2">
    <name type="scientific">Mucilaginibacter gossypiicola</name>
    <dbReference type="NCBI Taxonomy" id="551995"/>
    <lineage>
        <taxon>Bacteria</taxon>
        <taxon>Pseudomonadati</taxon>
        <taxon>Bacteroidota</taxon>
        <taxon>Sphingobacteriia</taxon>
        <taxon>Sphingobacteriales</taxon>
        <taxon>Sphingobacteriaceae</taxon>
        <taxon>Mucilaginibacter</taxon>
    </lineage>
</organism>
<reference evidence="2" key="1">
    <citation type="submission" date="2016-10" db="EMBL/GenBank/DDBJ databases">
        <authorList>
            <person name="Varghese N."/>
            <person name="Submissions S."/>
        </authorList>
    </citation>
    <scope>NUCLEOTIDE SEQUENCE [LARGE SCALE GENOMIC DNA]</scope>
    <source>
        <strain evidence="2">Gh-48</strain>
    </source>
</reference>
<dbReference type="InterPro" id="IPR011050">
    <property type="entry name" value="Pectin_lyase_fold/virulence"/>
</dbReference>
<evidence type="ECO:0000313" key="2">
    <source>
        <dbReference type="Proteomes" id="UP000198942"/>
    </source>
</evidence>
<dbReference type="SUPFAM" id="SSF51126">
    <property type="entry name" value="Pectin lyase-like"/>
    <property type="match status" value="1"/>
</dbReference>
<accession>A0A1H8MTL1</accession>
<dbReference type="InterPro" id="IPR006626">
    <property type="entry name" value="PbH1"/>
</dbReference>
<dbReference type="SMART" id="SM00710">
    <property type="entry name" value="PbH1"/>
    <property type="match status" value="7"/>
</dbReference>
<gene>
    <name evidence="1" type="ORF">SAMN05192574_10671</name>
</gene>
<dbReference type="Gene3D" id="2.160.20.10">
    <property type="entry name" value="Single-stranded right-handed beta-helix, Pectin lyase-like"/>
    <property type="match status" value="1"/>
</dbReference>
<dbReference type="Proteomes" id="UP000198942">
    <property type="component" value="Unassembled WGS sequence"/>
</dbReference>
<keyword evidence="2" id="KW-1185">Reference proteome</keyword>
<proteinExistence type="predicted"/>
<evidence type="ECO:0008006" key="3">
    <source>
        <dbReference type="Google" id="ProtNLM"/>
    </source>
</evidence>
<protein>
    <recommendedName>
        <fullName evidence="3">Pectate lyase superfamily protein</fullName>
    </recommendedName>
</protein>
<evidence type="ECO:0000313" key="1">
    <source>
        <dbReference type="EMBL" id="SEO20553.1"/>
    </source>
</evidence>
<dbReference type="AlphaFoldDB" id="A0A1H8MTL1"/>